<feature type="transmembrane region" description="Helical" evidence="1">
    <location>
        <begin position="107"/>
        <end position="131"/>
    </location>
</feature>
<feature type="transmembrane region" description="Helical" evidence="1">
    <location>
        <begin position="75"/>
        <end position="100"/>
    </location>
</feature>
<keyword evidence="1" id="KW-0812">Transmembrane</keyword>
<evidence type="ECO:0000313" key="2">
    <source>
        <dbReference type="EMBL" id="KAK7060010.1"/>
    </source>
</evidence>
<accession>A0AAW0E8C4</accession>
<gene>
    <name evidence="2" type="ORF">R3P38DRAFT_976846</name>
</gene>
<dbReference type="Proteomes" id="UP001362999">
    <property type="component" value="Unassembled WGS sequence"/>
</dbReference>
<feature type="transmembrane region" description="Helical" evidence="1">
    <location>
        <begin position="156"/>
        <end position="179"/>
    </location>
</feature>
<sequence length="290" mass="32289">MKTWLQQLGAQAELAELFVLLADARTTNALAHSAYLEVPAKHFQILIRYLIPVVLSVNIHFMTKSKWSDDTCHTFLFVQLVAGVLMILLSDLVLAFRVWILYRRSKLFMYFLAGLLTAEFVVSFTLGFFAVKPLSQYVQVGPLLAGCYPLAAPRLLAFYALPPLLMSISMFILTAYKCGSTILALGHRNAPILSVFMRDGFFWFLSLVVLRVAEIIIWNRGRVTLVEIPVVPGTAATAMISARVILNLKQMTSEPSHSVVSGETVVGTELEVRRAGPASKINWETSHDLD</sequence>
<reference evidence="2 3" key="1">
    <citation type="journal article" date="2024" name="J Genomics">
        <title>Draft genome sequencing and assembly of Favolaschia claudopus CIRM-BRFM 2984 isolated from oak limbs.</title>
        <authorList>
            <person name="Navarro D."/>
            <person name="Drula E."/>
            <person name="Chaduli D."/>
            <person name="Cazenave R."/>
            <person name="Ahrendt S."/>
            <person name="Wang J."/>
            <person name="Lipzen A."/>
            <person name="Daum C."/>
            <person name="Barry K."/>
            <person name="Grigoriev I.V."/>
            <person name="Favel A."/>
            <person name="Rosso M.N."/>
            <person name="Martin F."/>
        </authorList>
    </citation>
    <scope>NUCLEOTIDE SEQUENCE [LARGE SCALE GENOMIC DNA]</scope>
    <source>
        <strain evidence="2 3">CIRM-BRFM 2984</strain>
    </source>
</reference>
<proteinExistence type="predicted"/>
<keyword evidence="3" id="KW-1185">Reference proteome</keyword>
<keyword evidence="1" id="KW-0472">Membrane</keyword>
<name>A0AAW0E8C4_9AGAR</name>
<evidence type="ECO:0000313" key="3">
    <source>
        <dbReference type="Proteomes" id="UP001362999"/>
    </source>
</evidence>
<protein>
    <submittedName>
        <fullName evidence="2">Uncharacterized protein</fullName>
    </submittedName>
</protein>
<organism evidence="2 3">
    <name type="scientific">Favolaschia claudopus</name>
    <dbReference type="NCBI Taxonomy" id="2862362"/>
    <lineage>
        <taxon>Eukaryota</taxon>
        <taxon>Fungi</taxon>
        <taxon>Dikarya</taxon>
        <taxon>Basidiomycota</taxon>
        <taxon>Agaricomycotina</taxon>
        <taxon>Agaricomycetes</taxon>
        <taxon>Agaricomycetidae</taxon>
        <taxon>Agaricales</taxon>
        <taxon>Marasmiineae</taxon>
        <taxon>Mycenaceae</taxon>
        <taxon>Favolaschia</taxon>
    </lineage>
</organism>
<keyword evidence="1" id="KW-1133">Transmembrane helix</keyword>
<evidence type="ECO:0000256" key="1">
    <source>
        <dbReference type="SAM" id="Phobius"/>
    </source>
</evidence>
<dbReference type="AlphaFoldDB" id="A0AAW0E8C4"/>
<feature type="transmembrane region" description="Helical" evidence="1">
    <location>
        <begin position="200"/>
        <end position="218"/>
    </location>
</feature>
<feature type="transmembrane region" description="Helical" evidence="1">
    <location>
        <begin position="45"/>
        <end position="63"/>
    </location>
</feature>
<dbReference type="EMBL" id="JAWWNJ010000003">
    <property type="protein sequence ID" value="KAK7060010.1"/>
    <property type="molecule type" value="Genomic_DNA"/>
</dbReference>
<comment type="caution">
    <text evidence="2">The sequence shown here is derived from an EMBL/GenBank/DDBJ whole genome shotgun (WGS) entry which is preliminary data.</text>
</comment>
<feature type="transmembrane region" description="Helical" evidence="1">
    <location>
        <begin position="230"/>
        <end position="248"/>
    </location>
</feature>